<feature type="transmembrane region" description="Helical" evidence="1">
    <location>
        <begin position="32"/>
        <end position="53"/>
    </location>
</feature>
<feature type="transmembrane region" description="Helical" evidence="1">
    <location>
        <begin position="203"/>
        <end position="221"/>
    </location>
</feature>
<dbReference type="OrthoDB" id="5525190at2"/>
<dbReference type="Pfam" id="PF02517">
    <property type="entry name" value="Rce1-like"/>
    <property type="match status" value="1"/>
</dbReference>
<keyword evidence="3" id="KW-0645">Protease</keyword>
<gene>
    <name evidence="3" type="ORF">SAMN05216302_102829</name>
</gene>
<keyword evidence="1" id="KW-0812">Transmembrane</keyword>
<dbReference type="EMBL" id="FOSP01000028">
    <property type="protein sequence ID" value="SFL04807.1"/>
    <property type="molecule type" value="Genomic_DNA"/>
</dbReference>
<keyword evidence="1" id="KW-1133">Transmembrane helix</keyword>
<dbReference type="AlphaFoldDB" id="A0A1I4EJQ9"/>
<keyword evidence="1" id="KW-0472">Membrane</keyword>
<dbReference type="GO" id="GO:0006508">
    <property type="term" value="P:proteolysis"/>
    <property type="evidence" value="ECO:0007669"/>
    <property type="project" value="UniProtKB-KW"/>
</dbReference>
<feature type="transmembrane region" description="Helical" evidence="1">
    <location>
        <begin position="247"/>
        <end position="267"/>
    </location>
</feature>
<keyword evidence="3" id="KW-0378">Hydrolase</keyword>
<accession>A0A1I4EJQ9</accession>
<evidence type="ECO:0000256" key="1">
    <source>
        <dbReference type="SAM" id="Phobius"/>
    </source>
</evidence>
<evidence type="ECO:0000313" key="3">
    <source>
        <dbReference type="EMBL" id="SFL04807.1"/>
    </source>
</evidence>
<feature type="domain" description="CAAX prenyl protease 2/Lysostaphin resistance protein A-like" evidence="2">
    <location>
        <begin position="173"/>
        <end position="259"/>
    </location>
</feature>
<dbReference type="GO" id="GO:0004175">
    <property type="term" value="F:endopeptidase activity"/>
    <property type="evidence" value="ECO:0007669"/>
    <property type="project" value="UniProtKB-ARBA"/>
</dbReference>
<sequence length="279" mass="33202">MFTKRTFFTFFSTFVRTEKYSYRSLQQNLRSIDFKMILICVITVFVLTFAYYFGDYKFVVSILRDLGFIDQAQQFQRIMTTHSDAGFYRPLYWASVVIFFYLILPAIFIKWIFRESFSDYGMCFKDAFKYYRLYVLMLVVMLPLVIYFSATESFLKMYPFYKVAPGDSLFPKFFIWEFFYFLQFIALEFLFRGFILHGTKHRFGFYAIFFMMVPYCMIHFGKPMPETVAAIIAGLVLGYMSLKSRNIWMGVFVHCSVAFMMDISALYRKGVLGGHNDML</sequence>
<dbReference type="InterPro" id="IPR003675">
    <property type="entry name" value="Rce1/LyrA-like_dom"/>
</dbReference>
<feature type="transmembrane region" description="Helical" evidence="1">
    <location>
        <begin position="91"/>
        <end position="113"/>
    </location>
</feature>
<evidence type="ECO:0000259" key="2">
    <source>
        <dbReference type="Pfam" id="PF02517"/>
    </source>
</evidence>
<feature type="transmembrane region" description="Helical" evidence="1">
    <location>
        <begin position="133"/>
        <end position="150"/>
    </location>
</feature>
<evidence type="ECO:0000313" key="4">
    <source>
        <dbReference type="Proteomes" id="UP000199533"/>
    </source>
</evidence>
<protein>
    <submittedName>
        <fullName evidence="3">CAAX protease self-immunity</fullName>
    </submittedName>
</protein>
<organism evidence="3 4">
    <name type="scientific">Nitrosomonas aestuarii</name>
    <dbReference type="NCBI Taxonomy" id="52441"/>
    <lineage>
        <taxon>Bacteria</taxon>
        <taxon>Pseudomonadati</taxon>
        <taxon>Pseudomonadota</taxon>
        <taxon>Betaproteobacteria</taxon>
        <taxon>Nitrosomonadales</taxon>
        <taxon>Nitrosomonadaceae</taxon>
        <taxon>Nitrosomonas</taxon>
    </lineage>
</organism>
<dbReference type="STRING" id="52441.SAMN05216302_102829"/>
<feature type="transmembrane region" description="Helical" evidence="1">
    <location>
        <begin position="170"/>
        <end position="191"/>
    </location>
</feature>
<keyword evidence="4" id="KW-1185">Reference proteome</keyword>
<feature type="transmembrane region" description="Helical" evidence="1">
    <location>
        <begin position="227"/>
        <end position="242"/>
    </location>
</feature>
<dbReference type="Proteomes" id="UP000199533">
    <property type="component" value="Unassembled WGS sequence"/>
</dbReference>
<proteinExistence type="predicted"/>
<name>A0A1I4EJQ9_9PROT</name>
<dbReference type="GO" id="GO:0080120">
    <property type="term" value="P:CAAX-box protein maturation"/>
    <property type="evidence" value="ECO:0007669"/>
    <property type="project" value="UniProtKB-ARBA"/>
</dbReference>
<reference evidence="4" key="1">
    <citation type="submission" date="2016-10" db="EMBL/GenBank/DDBJ databases">
        <authorList>
            <person name="Varghese N."/>
            <person name="Submissions S."/>
        </authorList>
    </citation>
    <scope>NUCLEOTIDE SEQUENCE [LARGE SCALE GENOMIC DNA]</scope>
    <source>
        <strain evidence="4">Nm69</strain>
    </source>
</reference>